<comment type="caution">
    <text evidence="2">The sequence shown here is derived from an EMBL/GenBank/DDBJ whole genome shotgun (WGS) entry which is preliminary data.</text>
</comment>
<proteinExistence type="predicted"/>
<dbReference type="AlphaFoldDB" id="A0A016V5X7"/>
<reference evidence="3" key="1">
    <citation type="journal article" date="2015" name="Nat. Genet.">
        <title>The genome and transcriptome of the zoonotic hookworm Ancylostoma ceylanicum identify infection-specific gene families.</title>
        <authorList>
            <person name="Schwarz E.M."/>
            <person name="Hu Y."/>
            <person name="Antoshechkin I."/>
            <person name="Miller M.M."/>
            <person name="Sternberg P.W."/>
            <person name="Aroian R.V."/>
        </authorList>
    </citation>
    <scope>NUCLEOTIDE SEQUENCE</scope>
    <source>
        <strain evidence="3">HY135</strain>
    </source>
</reference>
<gene>
    <name evidence="2" type="primary">Acey_s0018.g3726</name>
    <name evidence="2" type="ORF">Y032_0018g3726</name>
</gene>
<sequence length="79" mass="8765">MLAHRYGLEVVELSCGPSDGNASGSNRIKEASLPGSANRADKNQNKRRNPAEESANARLRREGERAFEERKDVPNLERS</sequence>
<evidence type="ECO:0000256" key="1">
    <source>
        <dbReference type="SAM" id="MobiDB-lite"/>
    </source>
</evidence>
<name>A0A016V5X7_9BILA</name>
<dbReference type="EMBL" id="JARK01001354">
    <property type="protein sequence ID" value="EYC22118.1"/>
    <property type="molecule type" value="Genomic_DNA"/>
</dbReference>
<accession>A0A016V5X7</accession>
<keyword evidence="3" id="KW-1185">Reference proteome</keyword>
<evidence type="ECO:0000313" key="2">
    <source>
        <dbReference type="EMBL" id="EYC22118.1"/>
    </source>
</evidence>
<organism evidence="2 3">
    <name type="scientific">Ancylostoma ceylanicum</name>
    <dbReference type="NCBI Taxonomy" id="53326"/>
    <lineage>
        <taxon>Eukaryota</taxon>
        <taxon>Metazoa</taxon>
        <taxon>Ecdysozoa</taxon>
        <taxon>Nematoda</taxon>
        <taxon>Chromadorea</taxon>
        <taxon>Rhabditida</taxon>
        <taxon>Rhabditina</taxon>
        <taxon>Rhabditomorpha</taxon>
        <taxon>Strongyloidea</taxon>
        <taxon>Ancylostomatidae</taxon>
        <taxon>Ancylostomatinae</taxon>
        <taxon>Ancylostoma</taxon>
    </lineage>
</organism>
<evidence type="ECO:0000313" key="3">
    <source>
        <dbReference type="Proteomes" id="UP000024635"/>
    </source>
</evidence>
<feature type="region of interest" description="Disordered" evidence="1">
    <location>
        <begin position="13"/>
        <end position="79"/>
    </location>
</feature>
<dbReference type="Proteomes" id="UP000024635">
    <property type="component" value="Unassembled WGS sequence"/>
</dbReference>
<protein>
    <submittedName>
        <fullName evidence="2">Uncharacterized protein</fullName>
    </submittedName>
</protein>
<feature type="compositionally biased region" description="Basic and acidic residues" evidence="1">
    <location>
        <begin position="59"/>
        <end position="79"/>
    </location>
</feature>